<dbReference type="InterPro" id="IPR014942">
    <property type="entry name" value="AbiEii"/>
</dbReference>
<sequence length="320" mass="33698">MTTTDGYATGAAMWAAVTSRAKVTAKDTGVDGAALVRRFVFGRFLARVFHTTPPARGCFKGGTAMLARVHDARTTNDVDLLHELADLDAAVQALRAVAATDLGDHFRFVVTKVERSLGGAGQPGVAGCRVNFDAYVGVAKKQSFGVDLVTGSLMTTTPEIRTDLVLDVRGIEAPALRLYPVVDHIADKLCATMGTYGARGAASSSRPRDLVDLVVFARSQDVDGSALITAIHGEWTHRGLPGAPVFEPPADWERRYPPEARNAPVVAGFTTFADAAALVGGFLAPALDGTAAGQHWIAADLAWRQSAEASLTSVAPSLQE</sequence>
<evidence type="ECO:0000313" key="1">
    <source>
        <dbReference type="EMBL" id="KGM03240.1"/>
    </source>
</evidence>
<evidence type="ECO:0000313" key="2">
    <source>
        <dbReference type="Proteomes" id="UP000029833"/>
    </source>
</evidence>
<reference evidence="1 2" key="1">
    <citation type="submission" date="2013-10" db="EMBL/GenBank/DDBJ databases">
        <authorList>
            <person name="Wang G."/>
            <person name="Zhuang W."/>
        </authorList>
    </citation>
    <scope>NUCLEOTIDE SEQUENCE [LARGE SCALE GENOMIC DNA]</scope>
    <source>
        <strain evidence="1 2">DSM 20118</strain>
    </source>
</reference>
<evidence type="ECO:0008006" key="3">
    <source>
        <dbReference type="Google" id="ProtNLM"/>
    </source>
</evidence>
<proteinExistence type="predicted"/>
<gene>
    <name evidence="1" type="ORF">Q760_07985</name>
</gene>
<comment type="caution">
    <text evidence="1">The sequence shown here is derived from an EMBL/GenBank/DDBJ whole genome shotgun (WGS) entry which is preliminary data.</text>
</comment>
<dbReference type="Pfam" id="PF08843">
    <property type="entry name" value="AbiEii"/>
    <property type="match status" value="1"/>
</dbReference>
<organism evidence="1 2">
    <name type="scientific">Cellulomonas cellasea DSM 20118</name>
    <dbReference type="NCBI Taxonomy" id="1408250"/>
    <lineage>
        <taxon>Bacteria</taxon>
        <taxon>Bacillati</taxon>
        <taxon>Actinomycetota</taxon>
        <taxon>Actinomycetes</taxon>
        <taxon>Micrococcales</taxon>
        <taxon>Cellulomonadaceae</taxon>
        <taxon>Cellulomonas</taxon>
    </lineage>
</organism>
<dbReference type="EMBL" id="AXNT01000020">
    <property type="protein sequence ID" value="KGM03240.1"/>
    <property type="molecule type" value="Genomic_DNA"/>
</dbReference>
<keyword evidence="2" id="KW-1185">Reference proteome</keyword>
<name>A0A0A0B8M7_9CELL</name>
<accession>A0A0A0B8M7</accession>
<protein>
    <recommendedName>
        <fullName evidence="3">Histidinol-phosphate/aromatic aminotransferase and cobyric acid decarboxylase</fullName>
    </recommendedName>
</protein>
<dbReference type="RefSeq" id="WP_246056353.1">
    <property type="nucleotide sequence ID" value="NZ_AXNT01000020.1"/>
</dbReference>
<dbReference type="Proteomes" id="UP000029833">
    <property type="component" value="Unassembled WGS sequence"/>
</dbReference>
<dbReference type="AlphaFoldDB" id="A0A0A0B8M7"/>